<keyword evidence="2" id="KW-0472">Membrane</keyword>
<reference evidence="4" key="2">
    <citation type="submission" date="2012-08" db="EMBL/GenBank/DDBJ databases">
        <title>Genome sequence of Kazachstania naganishii.</title>
        <authorList>
            <person name="Gordon J.L."/>
            <person name="Armisen D."/>
            <person name="Proux-Wera E."/>
            <person name="OhEigeartaigh S.S."/>
            <person name="Byrne K.P."/>
            <person name="Wolfe K.H."/>
        </authorList>
    </citation>
    <scope>NUCLEOTIDE SEQUENCE [LARGE SCALE GENOMIC DNA]</scope>
    <source>
        <strain evidence="4">ATCC MYA-139 / BCRC 22969 / CBS 8797 / CCRC 22969 / KCTC 17520 / NBRC 10181 / NCYC 3082</strain>
    </source>
</reference>
<evidence type="ECO:0000256" key="2">
    <source>
        <dbReference type="SAM" id="Phobius"/>
    </source>
</evidence>
<dbReference type="InterPro" id="IPR031452">
    <property type="entry name" value="Kre1"/>
</dbReference>
<keyword evidence="4" id="KW-1185">Reference proteome</keyword>
<dbReference type="GeneID" id="34528385"/>
<feature type="region of interest" description="Disordered" evidence="1">
    <location>
        <begin position="206"/>
        <end position="225"/>
    </location>
</feature>
<dbReference type="Proteomes" id="UP000006310">
    <property type="component" value="Chromosome 11"/>
</dbReference>
<accession>J7RRW2</accession>
<organism evidence="3 4">
    <name type="scientific">Huiozyma naganishii (strain ATCC MYA-139 / BCRC 22969 / CBS 8797 / KCTC 17520 / NBRC 10181 / NCYC 3082 / Yp74L-3)</name>
    <name type="common">Yeast</name>
    <name type="synonym">Kazachstania naganishii</name>
    <dbReference type="NCBI Taxonomy" id="1071383"/>
    <lineage>
        <taxon>Eukaryota</taxon>
        <taxon>Fungi</taxon>
        <taxon>Dikarya</taxon>
        <taxon>Ascomycota</taxon>
        <taxon>Saccharomycotina</taxon>
        <taxon>Saccharomycetes</taxon>
        <taxon>Saccharomycetales</taxon>
        <taxon>Saccharomycetaceae</taxon>
        <taxon>Huiozyma</taxon>
    </lineage>
</organism>
<keyword evidence="2" id="KW-1133">Transmembrane helix</keyword>
<gene>
    <name evidence="3" type="primary">KNAG0K02550</name>
    <name evidence="3" type="ordered locus">KNAG_0K02550</name>
</gene>
<dbReference type="EMBL" id="HE978324">
    <property type="protein sequence ID" value="CCK72618.1"/>
    <property type="molecule type" value="Genomic_DNA"/>
</dbReference>
<dbReference type="AlphaFoldDB" id="J7RRW2"/>
<dbReference type="OMA" id="RAPTSMW"/>
<protein>
    <submittedName>
        <fullName evidence="3">Uncharacterized protein</fullName>
    </submittedName>
</protein>
<dbReference type="OrthoDB" id="5406216at2759"/>
<evidence type="ECO:0000313" key="4">
    <source>
        <dbReference type="Proteomes" id="UP000006310"/>
    </source>
</evidence>
<reference evidence="3 4" key="1">
    <citation type="journal article" date="2011" name="Proc. Natl. Acad. Sci. U.S.A.">
        <title>Evolutionary erosion of yeast sex chromosomes by mating-type switching accidents.</title>
        <authorList>
            <person name="Gordon J.L."/>
            <person name="Armisen D."/>
            <person name="Proux-Wera E."/>
            <person name="Oheigeartaigh S.S."/>
            <person name="Byrne K.P."/>
            <person name="Wolfe K.H."/>
        </authorList>
    </citation>
    <scope>NUCLEOTIDE SEQUENCE [LARGE SCALE GENOMIC DNA]</scope>
    <source>
        <strain evidence="4">ATCC MYA-139 / BCRC 22969 / CBS 8797 / CCRC 22969 / KCTC 17520 / NBRC 10181 / NCYC 3082</strain>
    </source>
</reference>
<name>J7RRW2_HUIN7</name>
<dbReference type="KEGG" id="kng:KNAG_0K02550"/>
<dbReference type="HOGENOM" id="CLU_083995_0_0_1"/>
<evidence type="ECO:0000256" key="1">
    <source>
        <dbReference type="SAM" id="MobiDB-lite"/>
    </source>
</evidence>
<dbReference type="STRING" id="1071383.J7RRW2"/>
<dbReference type="GO" id="GO:0031505">
    <property type="term" value="P:fungal-type cell wall organization"/>
    <property type="evidence" value="ECO:0007669"/>
    <property type="project" value="InterPro"/>
</dbReference>
<keyword evidence="2" id="KW-0812">Transmembrane</keyword>
<proteinExistence type="predicted"/>
<feature type="transmembrane region" description="Helical" evidence="2">
    <location>
        <begin position="324"/>
        <end position="342"/>
    </location>
</feature>
<dbReference type="RefSeq" id="XP_022466863.1">
    <property type="nucleotide sequence ID" value="XM_022610581.1"/>
</dbReference>
<dbReference type="eggNOG" id="ENOG502S1TV">
    <property type="taxonomic scope" value="Eukaryota"/>
</dbReference>
<dbReference type="Pfam" id="PF17056">
    <property type="entry name" value="KRE1"/>
    <property type="match status" value="1"/>
</dbReference>
<evidence type="ECO:0000313" key="3">
    <source>
        <dbReference type="EMBL" id="CCK72618.1"/>
    </source>
</evidence>
<sequence>MILRWLLPLQVLQRLIQPRIQQLVLLRRLWQLSAVAAAATPLNPITSVIVQTAADGSLQTVTNLYTPIVTAMLSTNPAGAVVTVTATTTPGLPGTAATAVDPATPATLRTLPAVTTAMVQTAADGSLQTVTKVYSPILATMLSTNPAGAVVTVTGTTTPGVVPTTSAATATSTAGLITKVITSTLPNGGLTIYTTALPTTQKTTLTEDKPLANPNHRPDPTTSYTPLLSSPVTTLSWQSYITITEGTTTYTTSHSPIIIYVTITRDGAVMTPSTTFIQRFSSQYTSVATFASGSIGLGSISGRIGVVKTNLQSTIDNNRGANSFHLQATSLFGAFILLLSWVL</sequence>